<dbReference type="InterPro" id="IPR005467">
    <property type="entry name" value="His_kinase_dom"/>
</dbReference>
<dbReference type="SMART" id="SM00387">
    <property type="entry name" value="HATPase_c"/>
    <property type="match status" value="1"/>
</dbReference>
<accession>A0A1J5P0M3</accession>
<evidence type="ECO:0000256" key="1">
    <source>
        <dbReference type="ARBA" id="ARBA00022553"/>
    </source>
</evidence>
<dbReference type="EMBL" id="MLJW01007983">
    <property type="protein sequence ID" value="OIQ64602.1"/>
    <property type="molecule type" value="Genomic_DNA"/>
</dbReference>
<dbReference type="InterPro" id="IPR003661">
    <property type="entry name" value="HisK_dim/P_dom"/>
</dbReference>
<dbReference type="InterPro" id="IPR036890">
    <property type="entry name" value="HATPase_C_sf"/>
</dbReference>
<dbReference type="AlphaFoldDB" id="A0A1J5P0M3"/>
<dbReference type="SUPFAM" id="SSF55874">
    <property type="entry name" value="ATPase domain of HSP90 chaperone/DNA topoisomerase II/histidine kinase"/>
    <property type="match status" value="1"/>
</dbReference>
<dbReference type="CDD" id="cd00082">
    <property type="entry name" value="HisKA"/>
    <property type="match status" value="1"/>
</dbReference>
<keyword evidence="5" id="KW-0067">ATP-binding</keyword>
<evidence type="ECO:0000256" key="5">
    <source>
        <dbReference type="ARBA" id="ARBA00022840"/>
    </source>
</evidence>
<dbReference type="PANTHER" id="PTHR43065">
    <property type="entry name" value="SENSOR HISTIDINE KINASE"/>
    <property type="match status" value="1"/>
</dbReference>
<dbReference type="Gene3D" id="1.10.287.130">
    <property type="match status" value="1"/>
</dbReference>
<evidence type="ECO:0000256" key="6">
    <source>
        <dbReference type="ARBA" id="ARBA00023012"/>
    </source>
</evidence>
<comment type="caution">
    <text evidence="8">The sequence shown here is derived from an EMBL/GenBank/DDBJ whole genome shotgun (WGS) entry which is preliminary data.</text>
</comment>
<dbReference type="PANTHER" id="PTHR43065:SF10">
    <property type="entry name" value="PEROXIDE STRESS-ACTIVATED HISTIDINE KINASE MAK3"/>
    <property type="match status" value="1"/>
</dbReference>
<name>A0A1J5P0M3_9ZZZZ</name>
<dbReference type="SMART" id="SM00388">
    <property type="entry name" value="HisKA"/>
    <property type="match status" value="1"/>
</dbReference>
<dbReference type="InterPro" id="IPR036097">
    <property type="entry name" value="HisK_dim/P_sf"/>
</dbReference>
<proteinExistence type="predicted"/>
<feature type="domain" description="Histidine kinase" evidence="7">
    <location>
        <begin position="87"/>
        <end position="307"/>
    </location>
</feature>
<reference evidence="8" key="1">
    <citation type="submission" date="2016-10" db="EMBL/GenBank/DDBJ databases">
        <title>Sequence of Gallionella enrichment culture.</title>
        <authorList>
            <person name="Poehlein A."/>
            <person name="Muehling M."/>
            <person name="Daniel R."/>
        </authorList>
    </citation>
    <scope>NUCLEOTIDE SEQUENCE</scope>
</reference>
<evidence type="ECO:0000313" key="8">
    <source>
        <dbReference type="EMBL" id="OIQ64602.1"/>
    </source>
</evidence>
<keyword evidence="1" id="KW-0597">Phosphoprotein</keyword>
<dbReference type="PRINTS" id="PR00344">
    <property type="entry name" value="BCTRLSENSOR"/>
</dbReference>
<keyword evidence="6" id="KW-0902">Two-component regulatory system</keyword>
<organism evidence="8">
    <name type="scientific">mine drainage metagenome</name>
    <dbReference type="NCBI Taxonomy" id="410659"/>
    <lineage>
        <taxon>unclassified sequences</taxon>
        <taxon>metagenomes</taxon>
        <taxon>ecological metagenomes</taxon>
    </lineage>
</organism>
<protein>
    <submittedName>
        <fullName evidence="8">Sporulation kinase E</fullName>
        <ecNumber evidence="8">2.7.13.3</ecNumber>
    </submittedName>
</protein>
<gene>
    <name evidence="8" type="primary">kinE_11</name>
    <name evidence="8" type="ORF">GALL_538460</name>
</gene>
<dbReference type="FunFam" id="1.10.287.130:FF:000107">
    <property type="entry name" value="Sensor histidine kinase YycG"/>
    <property type="match status" value="1"/>
</dbReference>
<dbReference type="Pfam" id="PF02518">
    <property type="entry name" value="HATPase_c"/>
    <property type="match status" value="1"/>
</dbReference>
<sequence length="325" mass="35343">MALLDLPGDRGHGRALDQVAPEFALIADNARVAGQAEEEVDVARARDTHRLRVRASRTSDGLVLTFDDITRLVSAQRNAAWRDVARRIAHEIKNPLTPIQLSAERLQRKFRKDVPAADLEVFDRCTDTIVRQVGDIGRMVDEFSSFARMPAPKFAEQDAAELLRAGVFAQRVATPDISVELLEPIPEVVLLADGRMLAQALTNVLKNASEAVAARVAETPKPKGRITTELVVDAEGVTVTVEDNGLGLPAKDRDRLTEPYVTTREKGTGLGLAIVKRILEDHGGELILTDARRGRGARAILKFPTMAMIRNGSAPAAADTNVEVS</sequence>
<dbReference type="GO" id="GO:0000155">
    <property type="term" value="F:phosphorelay sensor kinase activity"/>
    <property type="evidence" value="ECO:0007669"/>
    <property type="project" value="InterPro"/>
</dbReference>
<keyword evidence="3" id="KW-0547">Nucleotide-binding</keyword>
<evidence type="ECO:0000256" key="4">
    <source>
        <dbReference type="ARBA" id="ARBA00022777"/>
    </source>
</evidence>
<keyword evidence="2 8" id="KW-0808">Transferase</keyword>
<evidence type="ECO:0000256" key="3">
    <source>
        <dbReference type="ARBA" id="ARBA00022741"/>
    </source>
</evidence>
<dbReference type="GO" id="GO:0005524">
    <property type="term" value="F:ATP binding"/>
    <property type="evidence" value="ECO:0007669"/>
    <property type="project" value="UniProtKB-KW"/>
</dbReference>
<dbReference type="InterPro" id="IPR003594">
    <property type="entry name" value="HATPase_dom"/>
</dbReference>
<keyword evidence="4 8" id="KW-0418">Kinase</keyword>
<dbReference type="Pfam" id="PF00512">
    <property type="entry name" value="HisKA"/>
    <property type="match status" value="1"/>
</dbReference>
<dbReference type="InterPro" id="IPR004358">
    <property type="entry name" value="Sig_transdc_His_kin-like_C"/>
</dbReference>
<dbReference type="PROSITE" id="PS50109">
    <property type="entry name" value="HIS_KIN"/>
    <property type="match status" value="1"/>
</dbReference>
<dbReference type="SUPFAM" id="SSF47384">
    <property type="entry name" value="Homodimeric domain of signal transducing histidine kinase"/>
    <property type="match status" value="1"/>
</dbReference>
<dbReference type="Gene3D" id="3.30.565.10">
    <property type="entry name" value="Histidine kinase-like ATPase, C-terminal domain"/>
    <property type="match status" value="1"/>
</dbReference>
<evidence type="ECO:0000259" key="7">
    <source>
        <dbReference type="PROSITE" id="PS50109"/>
    </source>
</evidence>
<evidence type="ECO:0000256" key="2">
    <source>
        <dbReference type="ARBA" id="ARBA00022679"/>
    </source>
</evidence>
<dbReference type="EC" id="2.7.13.3" evidence="8"/>